<proteinExistence type="predicted"/>
<accession>A0A5K3FWY7</accession>
<protein>
    <submittedName>
        <fullName evidence="1">Secreted protein</fullName>
    </submittedName>
</protein>
<dbReference type="WBParaSite" id="MCU_010782-RA">
    <property type="protein sequence ID" value="MCU_010782-RA"/>
    <property type="gene ID" value="MCU_010782"/>
</dbReference>
<organism evidence="1">
    <name type="scientific">Mesocestoides corti</name>
    <name type="common">Flatworm</name>
    <dbReference type="NCBI Taxonomy" id="53468"/>
    <lineage>
        <taxon>Eukaryota</taxon>
        <taxon>Metazoa</taxon>
        <taxon>Spiralia</taxon>
        <taxon>Lophotrochozoa</taxon>
        <taxon>Platyhelminthes</taxon>
        <taxon>Cestoda</taxon>
        <taxon>Eucestoda</taxon>
        <taxon>Cyclophyllidea</taxon>
        <taxon>Mesocestoididae</taxon>
        <taxon>Mesocestoides</taxon>
    </lineage>
</organism>
<sequence>MAWATLSAILSKCTLKCEWANGNNKVGLDKPRLLAENIKMLDLTTVVLGMLYPQHCPNLQFSINSLETNWPKSRRLSFDRFASYQQRILREPAHNSVLGT</sequence>
<dbReference type="AlphaFoldDB" id="A0A5K3FWY7"/>
<reference evidence="1" key="1">
    <citation type="submission" date="2019-11" db="UniProtKB">
        <authorList>
            <consortium name="WormBaseParasite"/>
        </authorList>
    </citation>
    <scope>IDENTIFICATION</scope>
</reference>
<name>A0A5K3FWY7_MESCO</name>
<evidence type="ECO:0000313" key="1">
    <source>
        <dbReference type="WBParaSite" id="MCU_010782-RA"/>
    </source>
</evidence>